<dbReference type="GO" id="GO:0004482">
    <property type="term" value="F:mRNA 5'-cap (guanine-N7-)-methyltransferase activity"/>
    <property type="evidence" value="ECO:0007669"/>
    <property type="project" value="UniProtKB-EC"/>
</dbReference>
<dbReference type="SUPFAM" id="SSF53335">
    <property type="entry name" value="S-adenosyl-L-methionine-dependent methyltransferases"/>
    <property type="match status" value="1"/>
</dbReference>
<evidence type="ECO:0000256" key="2">
    <source>
        <dbReference type="ARBA" id="ARBA00022603"/>
    </source>
</evidence>
<proteinExistence type="predicted"/>
<feature type="region of interest" description="Disordered" evidence="8">
    <location>
        <begin position="139"/>
        <end position="267"/>
    </location>
</feature>
<dbReference type="InterPro" id="IPR029063">
    <property type="entry name" value="SAM-dependent_MTases_sf"/>
</dbReference>
<evidence type="ECO:0000256" key="6">
    <source>
        <dbReference type="ARBA" id="ARBA00023042"/>
    </source>
</evidence>
<gene>
    <name evidence="10" type="ORF">Naga_100004g74</name>
</gene>
<evidence type="ECO:0000313" key="10">
    <source>
        <dbReference type="EMBL" id="EWM28166.1"/>
    </source>
</evidence>
<feature type="region of interest" description="Disordered" evidence="8">
    <location>
        <begin position="282"/>
        <end position="312"/>
    </location>
</feature>
<dbReference type="PROSITE" id="PS51562">
    <property type="entry name" value="RNA_CAP0_MT"/>
    <property type="match status" value="1"/>
</dbReference>
<reference evidence="10 11" key="1">
    <citation type="journal article" date="2014" name="Mol. Plant">
        <title>Chromosome Scale Genome Assembly and Transcriptome Profiling of Nannochloropsis gaditana in Nitrogen Depletion.</title>
        <authorList>
            <person name="Corteggiani Carpinelli E."/>
            <person name="Telatin A."/>
            <person name="Vitulo N."/>
            <person name="Forcato C."/>
            <person name="D'Angelo M."/>
            <person name="Schiavon R."/>
            <person name="Vezzi A."/>
            <person name="Giacometti G.M."/>
            <person name="Morosinotto T."/>
            <person name="Valle G."/>
        </authorList>
    </citation>
    <scope>NUCLEOTIDE SEQUENCE [LARGE SCALE GENOMIC DNA]</scope>
    <source>
        <strain evidence="10 11">B-31</strain>
    </source>
</reference>
<dbReference type="AlphaFoldDB" id="W7U5R4"/>
<evidence type="ECO:0000256" key="7">
    <source>
        <dbReference type="ARBA" id="ARBA00044712"/>
    </source>
</evidence>
<comment type="catalytic activity">
    <reaction evidence="7">
        <text>a 5'-end (5'-triphosphoguanosine)-ribonucleoside in mRNA + S-adenosyl-L-methionine = a 5'-end (N(7)-methyl 5'-triphosphoguanosine)-ribonucleoside in mRNA + S-adenosyl-L-homocysteine</text>
        <dbReference type="Rhea" id="RHEA:67008"/>
        <dbReference type="Rhea" id="RHEA-COMP:17166"/>
        <dbReference type="Rhea" id="RHEA-COMP:17167"/>
        <dbReference type="ChEBI" id="CHEBI:57856"/>
        <dbReference type="ChEBI" id="CHEBI:59789"/>
        <dbReference type="ChEBI" id="CHEBI:156461"/>
        <dbReference type="ChEBI" id="CHEBI:167617"/>
        <dbReference type="EC" id="2.1.1.56"/>
    </reaction>
</comment>
<keyword evidence="6" id="KW-0506">mRNA capping</keyword>
<keyword evidence="5" id="KW-0694">RNA-binding</keyword>
<dbReference type="InterPro" id="IPR004971">
    <property type="entry name" value="mRNA_G-N7_MeTrfase_dom"/>
</dbReference>
<accession>W7U5R4</accession>
<feature type="compositionally biased region" description="Low complexity" evidence="8">
    <location>
        <begin position="202"/>
        <end position="212"/>
    </location>
</feature>
<keyword evidence="3" id="KW-0808">Transferase</keyword>
<name>W7U5R4_9STRA</name>
<dbReference type="GO" id="GO:0003723">
    <property type="term" value="F:RNA binding"/>
    <property type="evidence" value="ECO:0007669"/>
    <property type="project" value="UniProtKB-KW"/>
</dbReference>
<dbReference type="Proteomes" id="UP000019335">
    <property type="component" value="Chromosome 5"/>
</dbReference>
<sequence>MATPLPPEAPPVHSLIQKGAMLHKFSVVDDSSNATLIGTFLDDTQGPPSQSILNHLICRNEYEKNLPLVTSLSFFGLVAYSKEKDYRRVSDFVSYLQGRKKAAKVQLDKVGTVGYLFPGPSPTTPSGVPCLRCHYQPNHPLPTTDKKKRAAPTSPAARTIDPNSAHDTGMAPTSPPAESTAKRGRTSVPRAKFTYLPPDPLPVSTTSPTTSQESDENAVTPSLGGEESSSHTCPPSPPPALPDPSQFPRSRDPRFAYAPPTPVEGQVVPPFYDDPGSCPVVRGLEPPEEADVSRGGSSGYPTSAKADDTGKDAGVLGRRAAAPSTETGNSGWGKDQRVAEGFYNQLRREKGARNQSLVFHLRKLNNWVKSQLINGLRPATSETGQGQGRRELEVLDLACGKGGDFTKWREVSRRFPVARYVGVDIAKTSLIDAIGRYHQDRHIRAALGATLTLACADLGSMDLVEDELEVWEATEDAWSRRPLLDEGDLFDAVTMQFALHYMFEDEGRARFFLKTVARHLRVGGTFIATTVDARVVVEMMAGLGRKEEGGEWVARLVDEEKRELCRLQVDDATYWQLFRPCPGMQEGSEEQSKDEQVGGDSPFCGLRYKFLLKDGSEEDGAGDAVNAPEWMIPLPLLEAAAGEYGLRLEQAQNFHELVEEHRAQADGKRGGIHWLNYQGSISPIEWEIARIYIALKFTRVQ</sequence>
<dbReference type="Gene3D" id="3.40.50.150">
    <property type="entry name" value="Vaccinia Virus protein VP39"/>
    <property type="match status" value="1"/>
</dbReference>
<dbReference type="GO" id="GO:0005634">
    <property type="term" value="C:nucleus"/>
    <property type="evidence" value="ECO:0007669"/>
    <property type="project" value="TreeGrafter"/>
</dbReference>
<keyword evidence="2" id="KW-0489">Methyltransferase</keyword>
<dbReference type="PANTHER" id="PTHR12189">
    <property type="entry name" value="MRNA GUANINE-7- METHYLTRANSFERASE"/>
    <property type="match status" value="1"/>
</dbReference>
<keyword evidence="11" id="KW-1185">Reference proteome</keyword>
<organism evidence="10 11">
    <name type="scientific">Nannochloropsis gaditana</name>
    <dbReference type="NCBI Taxonomy" id="72520"/>
    <lineage>
        <taxon>Eukaryota</taxon>
        <taxon>Sar</taxon>
        <taxon>Stramenopiles</taxon>
        <taxon>Ochrophyta</taxon>
        <taxon>Eustigmatophyceae</taxon>
        <taxon>Eustigmatales</taxon>
        <taxon>Monodopsidaceae</taxon>
        <taxon>Nannochloropsis</taxon>
    </lineage>
</organism>
<feature type="domain" description="MRNA cap 0 methyltransferase" evidence="9">
    <location>
        <begin position="356"/>
        <end position="700"/>
    </location>
</feature>
<protein>
    <recommendedName>
        <fullName evidence="1">mRNA (guanine-N(7))-methyltransferase</fullName>
        <ecNumber evidence="1">2.1.1.56</ecNumber>
    </recommendedName>
</protein>
<dbReference type="InterPro" id="IPR039753">
    <property type="entry name" value="RG7MT1"/>
</dbReference>
<evidence type="ECO:0000313" key="11">
    <source>
        <dbReference type="Proteomes" id="UP000019335"/>
    </source>
</evidence>
<evidence type="ECO:0000256" key="4">
    <source>
        <dbReference type="ARBA" id="ARBA00022691"/>
    </source>
</evidence>
<dbReference type="CDD" id="cd02440">
    <property type="entry name" value="AdoMet_MTases"/>
    <property type="match status" value="1"/>
</dbReference>
<evidence type="ECO:0000256" key="5">
    <source>
        <dbReference type="ARBA" id="ARBA00022884"/>
    </source>
</evidence>
<evidence type="ECO:0000256" key="8">
    <source>
        <dbReference type="SAM" id="MobiDB-lite"/>
    </source>
</evidence>
<evidence type="ECO:0000259" key="9">
    <source>
        <dbReference type="PROSITE" id="PS51562"/>
    </source>
</evidence>
<dbReference type="PANTHER" id="PTHR12189:SF2">
    <property type="entry name" value="MRNA CAP GUANINE-N7 METHYLTRANSFERASE"/>
    <property type="match status" value="1"/>
</dbReference>
<dbReference type="Pfam" id="PF03291">
    <property type="entry name" value="mRNA_G-N7_MeTrfase"/>
    <property type="match status" value="2"/>
</dbReference>
<dbReference type="EC" id="2.1.1.56" evidence="1"/>
<dbReference type="EMBL" id="AZIL01000352">
    <property type="protein sequence ID" value="EWM28166.1"/>
    <property type="molecule type" value="Genomic_DNA"/>
</dbReference>
<keyword evidence="6" id="KW-0507">mRNA processing</keyword>
<comment type="caution">
    <text evidence="10">The sequence shown here is derived from an EMBL/GenBank/DDBJ whole genome shotgun (WGS) entry which is preliminary data.</text>
</comment>
<keyword evidence="4" id="KW-0949">S-adenosyl-L-methionine</keyword>
<dbReference type="OrthoDB" id="10248867at2759"/>
<evidence type="ECO:0000256" key="3">
    <source>
        <dbReference type="ARBA" id="ARBA00022679"/>
    </source>
</evidence>
<evidence type="ECO:0000256" key="1">
    <source>
        <dbReference type="ARBA" id="ARBA00011926"/>
    </source>
</evidence>